<sequence length="229" mass="26336">MHGITKITRIAQSTLTLALEPRLNVVGSDKLYEAIIMYEQSDWSFKDQQSKMLPLLAPPPYAPSGQETSIFVQQPDLQDDYRCTITKQGPDITVVSISIHLHKHTDADRIPCWRVRRKFIALDQPICAHRCTSDPAFFRAVRRRMNTLCISFGSREYLPFFGRWTDKSRVWICREEGCNMSAWITEDRDTGNLRLHARTYWAGELGEDDAKLLEAVKVRAEEGGGLRYE</sequence>
<protein>
    <submittedName>
        <fullName evidence="1">Uncharacterized protein</fullName>
    </submittedName>
</protein>
<evidence type="ECO:0000313" key="2">
    <source>
        <dbReference type="Proteomes" id="UP000800082"/>
    </source>
</evidence>
<dbReference type="GeneID" id="54352754"/>
<proteinExistence type="predicted"/>
<gene>
    <name evidence="1" type="ORF">M421DRAFT_5317</name>
</gene>
<keyword evidence="2" id="KW-1185">Reference proteome</keyword>
<dbReference type="OrthoDB" id="3763311at2759"/>
<dbReference type="EMBL" id="ML978969">
    <property type="protein sequence ID" value="KAF1928255.1"/>
    <property type="molecule type" value="Genomic_DNA"/>
</dbReference>
<dbReference type="Proteomes" id="UP000800082">
    <property type="component" value="Unassembled WGS sequence"/>
</dbReference>
<dbReference type="AlphaFoldDB" id="A0A6A5RIS4"/>
<dbReference type="RefSeq" id="XP_033448507.1">
    <property type="nucleotide sequence ID" value="XM_033595087.1"/>
</dbReference>
<name>A0A6A5RIS4_9PLEO</name>
<accession>A0A6A5RIS4</accession>
<evidence type="ECO:0000313" key="1">
    <source>
        <dbReference type="EMBL" id="KAF1928255.1"/>
    </source>
</evidence>
<reference evidence="1" key="1">
    <citation type="journal article" date="2020" name="Stud. Mycol.">
        <title>101 Dothideomycetes genomes: a test case for predicting lifestyles and emergence of pathogens.</title>
        <authorList>
            <person name="Haridas S."/>
            <person name="Albert R."/>
            <person name="Binder M."/>
            <person name="Bloem J."/>
            <person name="Labutti K."/>
            <person name="Salamov A."/>
            <person name="Andreopoulos B."/>
            <person name="Baker S."/>
            <person name="Barry K."/>
            <person name="Bills G."/>
            <person name="Bluhm B."/>
            <person name="Cannon C."/>
            <person name="Castanera R."/>
            <person name="Culley D."/>
            <person name="Daum C."/>
            <person name="Ezra D."/>
            <person name="Gonzalez J."/>
            <person name="Henrissat B."/>
            <person name="Kuo A."/>
            <person name="Liang C."/>
            <person name="Lipzen A."/>
            <person name="Lutzoni F."/>
            <person name="Magnuson J."/>
            <person name="Mondo S."/>
            <person name="Nolan M."/>
            <person name="Ohm R."/>
            <person name="Pangilinan J."/>
            <person name="Park H.-J."/>
            <person name="Ramirez L."/>
            <person name="Alfaro M."/>
            <person name="Sun H."/>
            <person name="Tritt A."/>
            <person name="Yoshinaga Y."/>
            <person name="Zwiers L.-H."/>
            <person name="Turgeon B."/>
            <person name="Goodwin S."/>
            <person name="Spatafora J."/>
            <person name="Crous P."/>
            <person name="Grigoriev I."/>
        </authorList>
    </citation>
    <scope>NUCLEOTIDE SEQUENCE</scope>
    <source>
        <strain evidence="1">CBS 183.55</strain>
    </source>
</reference>
<organism evidence="1 2">
    <name type="scientific">Didymella exigua CBS 183.55</name>
    <dbReference type="NCBI Taxonomy" id="1150837"/>
    <lineage>
        <taxon>Eukaryota</taxon>
        <taxon>Fungi</taxon>
        <taxon>Dikarya</taxon>
        <taxon>Ascomycota</taxon>
        <taxon>Pezizomycotina</taxon>
        <taxon>Dothideomycetes</taxon>
        <taxon>Pleosporomycetidae</taxon>
        <taxon>Pleosporales</taxon>
        <taxon>Pleosporineae</taxon>
        <taxon>Didymellaceae</taxon>
        <taxon>Didymella</taxon>
    </lineage>
</organism>